<feature type="non-terminal residue" evidence="1">
    <location>
        <position position="58"/>
    </location>
</feature>
<evidence type="ECO:0000313" key="1">
    <source>
        <dbReference type="EMBL" id="SVD80765.1"/>
    </source>
</evidence>
<feature type="non-terminal residue" evidence="1">
    <location>
        <position position="1"/>
    </location>
</feature>
<dbReference type="AlphaFoldDB" id="A0A382YD50"/>
<protein>
    <submittedName>
        <fullName evidence="1">Uncharacterized protein</fullName>
    </submittedName>
</protein>
<name>A0A382YD50_9ZZZZ</name>
<sequence length="58" mass="6940">SVFSKKYFKNGNILGPYSVDNYYYIIKIEKVFQKGSYIDIDFVFDEIYQRLKNKANTL</sequence>
<accession>A0A382YD50</accession>
<proteinExistence type="predicted"/>
<reference evidence="1" key="1">
    <citation type="submission" date="2018-05" db="EMBL/GenBank/DDBJ databases">
        <authorList>
            <person name="Lanie J.A."/>
            <person name="Ng W.-L."/>
            <person name="Kazmierczak K.M."/>
            <person name="Andrzejewski T.M."/>
            <person name="Davidsen T.M."/>
            <person name="Wayne K.J."/>
            <person name="Tettelin H."/>
            <person name="Glass J.I."/>
            <person name="Rusch D."/>
            <person name="Podicherti R."/>
            <person name="Tsui H.-C.T."/>
            <person name="Winkler M.E."/>
        </authorList>
    </citation>
    <scope>NUCLEOTIDE SEQUENCE</scope>
</reference>
<organism evidence="1">
    <name type="scientific">marine metagenome</name>
    <dbReference type="NCBI Taxonomy" id="408172"/>
    <lineage>
        <taxon>unclassified sequences</taxon>
        <taxon>metagenomes</taxon>
        <taxon>ecological metagenomes</taxon>
    </lineage>
</organism>
<gene>
    <name evidence="1" type="ORF">METZ01_LOCUS433619</name>
</gene>
<dbReference type="EMBL" id="UINC01174572">
    <property type="protein sequence ID" value="SVD80765.1"/>
    <property type="molecule type" value="Genomic_DNA"/>
</dbReference>